<evidence type="ECO:0000313" key="2">
    <source>
        <dbReference type="EMBL" id="KAJ3831633.1"/>
    </source>
</evidence>
<protein>
    <submittedName>
        <fullName evidence="2">Uncharacterized protein</fullName>
    </submittedName>
</protein>
<feature type="compositionally biased region" description="Polar residues" evidence="1">
    <location>
        <begin position="438"/>
        <end position="460"/>
    </location>
</feature>
<evidence type="ECO:0000313" key="3">
    <source>
        <dbReference type="Proteomes" id="UP001163846"/>
    </source>
</evidence>
<name>A0AA38NVZ4_9AGAR</name>
<organism evidence="2 3">
    <name type="scientific">Lentinula raphanica</name>
    <dbReference type="NCBI Taxonomy" id="153919"/>
    <lineage>
        <taxon>Eukaryota</taxon>
        <taxon>Fungi</taxon>
        <taxon>Dikarya</taxon>
        <taxon>Basidiomycota</taxon>
        <taxon>Agaricomycotina</taxon>
        <taxon>Agaricomycetes</taxon>
        <taxon>Agaricomycetidae</taxon>
        <taxon>Agaricales</taxon>
        <taxon>Marasmiineae</taxon>
        <taxon>Omphalotaceae</taxon>
        <taxon>Lentinula</taxon>
    </lineage>
</organism>
<keyword evidence="3" id="KW-1185">Reference proteome</keyword>
<sequence length="460" mass="50447">MSYREDTEGSLDVSTIHSTPKQQHHFCLEPQVCRPDPGAAERCSPAMSPDVIGLCTSSDNPNDLSDIEFKNCKPGIARDIPLQLTMSKVYTLGSLLHTIPPELKQEGITRALGAMVLAEKEVADSTIIWYPMSACFNFSLVKGLKLLEICLFAITFVGNCTRPYGWLWNLVLLLTNTFYLLHVHEGHTQVDFEVKPTVGELKYKPEPESESEFKPEFKQIEKEENHVVFLGKRKGGKTSGDTKEKAGKHIAAIIIPDAYAIIEMCILVKKYKDLEKRLCKTGEGVCNDDEEIMVLDDQDKDEYLDRYVGSQGLDETTTDKICNIWEEIIDEFPPFPCLHALLAAHANITPPQLTTGVGPAGSTVLHLQVQDPPPVSAKKPDTDDHPNSPSSPADNFVLDNPEVIPPRPSTFGSFALALDTSAPSTPLAPILSGAAPQVASSTSVSNAIAKARSNQSRPQK</sequence>
<accession>A0AA38NVZ4</accession>
<gene>
    <name evidence="2" type="ORF">F5878DRAFT_647469</name>
</gene>
<comment type="caution">
    <text evidence="2">The sequence shown here is derived from an EMBL/GenBank/DDBJ whole genome shotgun (WGS) entry which is preliminary data.</text>
</comment>
<dbReference type="EMBL" id="MU807329">
    <property type="protein sequence ID" value="KAJ3831633.1"/>
    <property type="molecule type" value="Genomic_DNA"/>
</dbReference>
<feature type="region of interest" description="Disordered" evidence="1">
    <location>
        <begin position="370"/>
        <end position="404"/>
    </location>
</feature>
<proteinExistence type="predicted"/>
<feature type="region of interest" description="Disordered" evidence="1">
    <location>
        <begin position="425"/>
        <end position="460"/>
    </location>
</feature>
<evidence type="ECO:0000256" key="1">
    <source>
        <dbReference type="SAM" id="MobiDB-lite"/>
    </source>
</evidence>
<dbReference type="Proteomes" id="UP001163846">
    <property type="component" value="Unassembled WGS sequence"/>
</dbReference>
<reference evidence="2" key="1">
    <citation type="submission" date="2022-08" db="EMBL/GenBank/DDBJ databases">
        <authorList>
            <consortium name="DOE Joint Genome Institute"/>
            <person name="Min B."/>
            <person name="Riley R."/>
            <person name="Sierra-Patev S."/>
            <person name="Naranjo-Ortiz M."/>
            <person name="Looney B."/>
            <person name="Konkel Z."/>
            <person name="Slot J.C."/>
            <person name="Sakamoto Y."/>
            <person name="Steenwyk J.L."/>
            <person name="Rokas A."/>
            <person name="Carro J."/>
            <person name="Camarero S."/>
            <person name="Ferreira P."/>
            <person name="Molpeceres G."/>
            <person name="Ruiz-Duenas F.J."/>
            <person name="Serrano A."/>
            <person name="Henrissat B."/>
            <person name="Drula E."/>
            <person name="Hughes K.W."/>
            <person name="Mata J.L."/>
            <person name="Ishikawa N.K."/>
            <person name="Vargas-Isla R."/>
            <person name="Ushijima S."/>
            <person name="Smith C.A."/>
            <person name="Ahrendt S."/>
            <person name="Andreopoulos W."/>
            <person name="He G."/>
            <person name="Labutti K."/>
            <person name="Lipzen A."/>
            <person name="Ng V."/>
            <person name="Sandor L."/>
            <person name="Barry K."/>
            <person name="Martinez A.T."/>
            <person name="Xiao Y."/>
            <person name="Gibbons J.G."/>
            <person name="Terashima K."/>
            <person name="Hibbett D.S."/>
            <person name="Grigoriev I.V."/>
        </authorList>
    </citation>
    <scope>NUCLEOTIDE SEQUENCE</scope>
    <source>
        <strain evidence="2">TFB9207</strain>
    </source>
</reference>
<dbReference type="AlphaFoldDB" id="A0AA38NVZ4"/>